<name>A0A8J6HHF6_TENMO</name>
<dbReference type="CDD" id="cd06450">
    <property type="entry name" value="DOPA_deC_like"/>
    <property type="match status" value="1"/>
</dbReference>
<keyword evidence="10" id="KW-0064">Aspartyl protease</keyword>
<feature type="region of interest" description="Disordered" evidence="24">
    <location>
        <begin position="632"/>
        <end position="655"/>
    </location>
</feature>
<keyword evidence="8" id="KW-0479">Metal-binding</keyword>
<dbReference type="PROSITE" id="PS50158">
    <property type="entry name" value="ZF_CCHC"/>
    <property type="match status" value="1"/>
</dbReference>
<dbReference type="InterPro" id="IPR001584">
    <property type="entry name" value="Integrase_cat-core"/>
</dbReference>
<dbReference type="Gene3D" id="3.30.70.270">
    <property type="match status" value="1"/>
</dbReference>
<protein>
    <recommendedName>
        <fullName evidence="31">26S proteasome non-ATPase regulatory subunit 6</fullName>
    </recommendedName>
</protein>
<keyword evidence="6" id="KW-0548">Nucleotidyltransferase</keyword>
<keyword evidence="9" id="KW-0677">Repeat</keyword>
<evidence type="ECO:0000256" key="2">
    <source>
        <dbReference type="ARBA" id="ARBA00009533"/>
    </source>
</evidence>
<comment type="cofactor">
    <cofactor evidence="1 21">
        <name>pyridoxal 5'-phosphate</name>
        <dbReference type="ChEBI" id="CHEBI:597326"/>
    </cofactor>
</comment>
<keyword evidence="16 21" id="KW-0663">Pyridoxal phosphate</keyword>
<dbReference type="InterPro" id="IPR041577">
    <property type="entry name" value="RT_RNaseH_2"/>
</dbReference>
<keyword evidence="23" id="KW-0175">Coiled coil</keyword>
<evidence type="ECO:0000313" key="30">
    <source>
        <dbReference type="Proteomes" id="UP000719412"/>
    </source>
</evidence>
<evidence type="ECO:0000256" key="19">
    <source>
        <dbReference type="ARBA" id="ARBA00023125"/>
    </source>
</evidence>
<keyword evidence="11" id="KW-0255">Endonuclease</keyword>
<dbReference type="InterPro" id="IPR036875">
    <property type="entry name" value="Znf_CCHC_sf"/>
</dbReference>
<dbReference type="InterPro" id="IPR043502">
    <property type="entry name" value="DNA/RNA_pol_sf"/>
</dbReference>
<feature type="coiled-coil region" evidence="23">
    <location>
        <begin position="74"/>
        <end position="101"/>
    </location>
</feature>
<evidence type="ECO:0000259" key="26">
    <source>
        <dbReference type="PROSITE" id="PS50250"/>
    </source>
</evidence>
<dbReference type="InterPro" id="IPR047546">
    <property type="entry name" value="Rcat_RBR_RNF216"/>
</dbReference>
<dbReference type="FunFam" id="3.10.20.370:FF:000001">
    <property type="entry name" value="Retrovirus-related Pol polyprotein from transposon 17.6-like protein"/>
    <property type="match status" value="1"/>
</dbReference>
<dbReference type="Pfam" id="PF01399">
    <property type="entry name" value="PCI"/>
    <property type="match status" value="1"/>
</dbReference>
<feature type="compositionally biased region" description="Basic and acidic residues" evidence="24">
    <location>
        <begin position="1423"/>
        <end position="1437"/>
    </location>
</feature>
<sequence length="3270" mass="373004">MPIENLEDQGLEKNPDLELAHFKFLLTLPEYRNDRFVHAKITEAIKKDDMAPWYELIIKDAGWKKDVNFLKSIQTKNTEEIKKLDAAIEDAEKNLGEMEVREAYLKKAEYYSRIGDKENAVTTFRQTYDKTVSLGHRLDIIFHLIRIGLFFMDHDIITRNIEKAKSLIEEGGDWDRRNRLKVYQGAYCMAVRDFKTAANLFLDTVSTFTSYELMDYKAFVRYTVYTSIISLPRNQLRDKVVKGSEILEVLHSEPFVKDYLFSLYNCQYSEFFNNLAEVETVLRKDYFLNPHYRYYIREMKILAYTQLLESYRSLTLQYMAEAFGVTVEFIDSQSHPDHKTILGVEKRVRCSQFEEEVGGTPRNVRTVEHEEAVLNVFEENGTRSIRTVSREMGLSKSSVQRVPADNRRHPYHYTGVQHLLPEDYPIRREFYLWLINQNDAPHFLSRILFSDESLFCRMVREAMHSLGDVNYKITLQLSREDRFEVLGEFDPLTQRCLEDEAYCIHRVFPSVTLEHIKRHLEIFKDLPNRTEIVLRLITYWKRSKNGDVEAMPLAPTAKLTVIKLPNHATAIRPQGMQATTSLIPPQTAEHAIPQIEDLTPTQIAALYFPLASDNLENLPLMRQEEFLTTKKSTPTCTVTSSSEVPTEAEQGSSDSDLDATAYCVKDYIRRFEESLPDIADVHEENHVPSNSHSPIADNSAISSVEDVINNEETYSPISNYLRVRMDIQEDAAARNVEITNDVHSSGEKDDQEASAFAATPDSNQTEFYSPDWETIDSGPLPVANFFTIDSSAVQREINENKVVGNEEVQVASFARMVQPVEASTSLQQPCVVAKKPHVDPSAKKPHVDRSPKKPPECPNSNSTVCTQLVNHLCNIFPDACPDYVRTLCKGKSMDDVTLDQLITVILNANNEYPKRPRPTPEADVFPENQLEILKEFLPDADPDYLAMMCDRCEGKPEMVKAFINKAMEERNYPTMKDYLRRQQISAQQKQYTTDFTVENFIKVIPDPDAFFSDPSRNLKLDAASSHYALVFLRNTFNRLPLRVIQSVFTKNSSQFSKTVEELKSLVAQKKFLMKSYRRPIPMPKNIHHIPLLQEIAYYSHEQAINKYLLEMKQKEETEREEAKNKGLLKTCSCCYDDEVLPKDIYCCENKCEFCKSCIIKSTEVRFGEGKLDFPCLLNCSSSFSLQILQAVLSPKLFSKVAQKKALEEIKSAGIEELEMCPFCDFATIPAEGYNIFTCLNPECMKESCRMCKEPSHVPLRCDEIEKDEDVRARTFVENKMTEALLRKCWKCGVKFFKEEGCNKMTCSCGAQMCYVCGQPVKSYKHFNGNGGDRYDLCPLYSDSNVLNKENVLKGAEEAKAAIGNVALKHDPTKDVQQYYEQRSAKVPQQHLLVGQQQLQDQQNRDLFQIQLVRMMAGPLGRLRHLEDQKKVGKDRKISSSKRREKGPFDRRTRRNSSYDCLDERSCDWTGNSDGDIRLRKLEALVDRLIRRESHSSENSQHVVRMAVKSDCIPEFLPGKPNQSSVKWVDKIDQLARVNKWDENTTIQLMQNRLTGLARTWYDNLTTYTHTWDEWKALLVKTFPDHHDFAATLRQLVNREKQFHESMTQCYFGKMNLLQACNITGKHAVSCLIDGLSDRTLRNGAKAGRYETPEELYTEYLSTLVTEVADNETKVADRRGKGFDRREKQILRCYNCHEPGHVAGKCPKPRVECGNCKLLGHEAGKCRRHKTSGPSVRLLCPSDTQDCYFVGCAINGKPLKGYIDTGCSIVTLRKATAIELQLEQRPSTQLIRGYAGGVTPALGEAEVTLTVDLITAKVTASIVEDRVQSVPVIIGQTILNRAGVAMVLRDNQIRLFNKHLAALPGLDDLPSRKVALRSKEDVVIPSHTIGFIEVYSPEIYDGDVYVEATTRQQPNHEYSIPGCITSTGGVISVRNAADSNLVFSRGQLLVRGLPCHELNMGGIQPGRAKTKAVSEYPRPTNVHEIRQFIGLTSYFRRLIKNFATKAKPLTKLTKANMPFIWGKEQEEAFRFLKQRLVERPVLALYNRDAHTELHTDASKHGIGGILLQRQQDQTQRPICYFSRQTRKMEEKYHSYELETLAVVDSMRRFRIYLAGQKMAHVDALSRNSLQKEINDHENEFYVHHMSINENDWVLAAQLTDKLCKHMHAVLSRQPEDNEDKRIHSEYVLKQNRIFKVTPTACMYNKEPTGKQPGFLHPIPKFDIPMHTIHIDHLGPIVTSARKNTHLILAIDGFTKFAFLKAVRNTSVGPVLTYLDEIFSMFGVAQRIVCDRGSCFTSKRFISYCQTLNIKVNHNATATPRANGQAERYNRTILSCLAASTDDERKWDETLPQASKRCLLSTEVCEVTRDDDLPATRIKIGKRISAKQAQQKTHYDKKRRAAPTYTVGQHVLIRKVIPTNDGKSKKLLQHYSGPYEITKVLDSDRFVVRDLSGSTRSQRHYEGVVSIDKMKPYDLNSETDTDDSSSDATGQNVPNMSEQNVLNTSRQNVPNMSEQNVLNTSRQNVPNMSEQNVLNTSGQNVPNMSEQNGNDEKVQGQKRCPDTRRHLPASLYSTADIRNPRRRSTPMHGFGISTTETGEGLEAVRIETLETNHLTNSDDHNLWVSHLWELENSRFLEVVGALAGVTASGIWVFPEFKLDSRKLDLNRHPKEVEQEVKTDPFNFKEIENHTALNIRIHHGQDNRLRAIILPQGKVCNKDCTRVPVRTRGLTKMPARGEQDDVVQDIIEEPATYGDAILSSDDEVYTKFSERPLTQFYQPSQKPASFESLPNRERHEEFIRKSVEILLKDAVFEGTSRNNRVLQWTCPEELSRLMEFGLKNGPSTHEELLEILKKVVNYSVKTGHPYFVNQLFSSLDPYGLVAQWATDALNPSVYTYEVSPVFILMEEVVLKEMRSIVGFEAGRGDGIFCPGGSIANGYAISCARYKFQPDIKRKGLHSLPRLVLFTSEDAHYSIKKLSSFLGIGTDNVYLIRTDDRGRMDVTHLIGQIERSLSEGAAPFMVSATAGTTVIGAFDPINEIASVCEKYKLWLHVDAAWGGGALVSGKHKSLLKGIERADSVTWNPHKLLTAPQQCSTLLLRHEGILAAAHSTNAAYLFQKDKFYDTKFDTGDKHIQCGRRADVLKFWFMWKAKGTSGLEKHINKVFENAAYFADSIRNREGFEMVIDQPECTNVCFWYIPESLRSCKQDSDYKERLHKVAPKIKERMMKEGSMMVTYQAQKQHPNFFRIVFQNSGLDKADMIHFVEEIERLGKDL</sequence>
<dbReference type="GO" id="GO:0006508">
    <property type="term" value="P:proteolysis"/>
    <property type="evidence" value="ECO:0007669"/>
    <property type="project" value="UniProtKB-KW"/>
</dbReference>
<dbReference type="Pfam" id="PF26200">
    <property type="entry name" value="Rcat_RNF216"/>
    <property type="match status" value="1"/>
</dbReference>
<keyword evidence="18" id="KW-0647">Proteasome</keyword>
<evidence type="ECO:0000256" key="1">
    <source>
        <dbReference type="ARBA" id="ARBA00001933"/>
    </source>
</evidence>
<dbReference type="GO" id="GO:0030170">
    <property type="term" value="F:pyridoxal phosphate binding"/>
    <property type="evidence" value="ECO:0007669"/>
    <property type="project" value="InterPro"/>
</dbReference>
<gene>
    <name evidence="29" type="ORF">GEV33_008078</name>
</gene>
<comment type="caution">
    <text evidence="29">The sequence shown here is derived from an EMBL/GenBank/DDBJ whole genome shotgun (WGS) entry which is preliminary data.</text>
</comment>
<dbReference type="InterPro" id="IPR015421">
    <property type="entry name" value="PyrdxlP-dep_Trfase_major"/>
</dbReference>
<evidence type="ECO:0000256" key="6">
    <source>
        <dbReference type="ARBA" id="ARBA00022695"/>
    </source>
</evidence>
<dbReference type="GO" id="GO:0019752">
    <property type="term" value="P:carboxylic acid metabolic process"/>
    <property type="evidence" value="ECO:0007669"/>
    <property type="project" value="InterPro"/>
</dbReference>
<dbReference type="Pfam" id="PF00665">
    <property type="entry name" value="rve"/>
    <property type="match status" value="1"/>
</dbReference>
<keyword evidence="20" id="KW-0456">Lyase</keyword>
<feature type="region of interest" description="Disordered" evidence="24">
    <location>
        <begin position="2470"/>
        <end position="2496"/>
    </location>
</feature>
<feature type="domain" description="RING-type" evidence="28">
    <location>
        <begin position="1127"/>
        <end position="1336"/>
    </location>
</feature>
<dbReference type="Pfam" id="PF10602">
    <property type="entry name" value="RPN7"/>
    <property type="match status" value="1"/>
</dbReference>
<dbReference type="FunFam" id="1.25.40.570:FF:000005">
    <property type="entry name" value="26S proteasome regulatory subunit N7"/>
    <property type="match status" value="1"/>
</dbReference>
<dbReference type="CDD" id="cd00303">
    <property type="entry name" value="retropepsin_like"/>
    <property type="match status" value="1"/>
</dbReference>
<dbReference type="InterPro" id="IPR000717">
    <property type="entry name" value="PCI_dom"/>
</dbReference>
<evidence type="ECO:0000256" key="3">
    <source>
        <dbReference type="ARBA" id="ARBA00011738"/>
    </source>
</evidence>
<dbReference type="Gene3D" id="1.25.40.570">
    <property type="match status" value="1"/>
</dbReference>
<dbReference type="PANTHER" id="PTHR45677">
    <property type="entry name" value="GLUTAMATE DECARBOXYLASE-RELATED"/>
    <property type="match status" value="1"/>
</dbReference>
<dbReference type="GO" id="GO:0000502">
    <property type="term" value="C:proteasome complex"/>
    <property type="evidence" value="ECO:0007669"/>
    <property type="project" value="UniProtKB-KW"/>
</dbReference>
<dbReference type="GO" id="GO:0042575">
    <property type="term" value="C:DNA polymerase complex"/>
    <property type="evidence" value="ECO:0007669"/>
    <property type="project" value="UniProtKB-ARBA"/>
</dbReference>
<dbReference type="InterPro" id="IPR015424">
    <property type="entry name" value="PyrdxlP-dep_Trfase"/>
</dbReference>
<keyword evidence="17" id="KW-0695">RNA-directed DNA polymerase</keyword>
<dbReference type="GO" id="GO:0003677">
    <property type="term" value="F:DNA binding"/>
    <property type="evidence" value="ECO:0007669"/>
    <property type="project" value="UniProtKB-KW"/>
</dbReference>
<evidence type="ECO:0000256" key="10">
    <source>
        <dbReference type="ARBA" id="ARBA00022750"/>
    </source>
</evidence>
<evidence type="ECO:0000256" key="5">
    <source>
        <dbReference type="ARBA" id="ARBA00022679"/>
    </source>
</evidence>
<reference evidence="29" key="2">
    <citation type="submission" date="2021-08" db="EMBL/GenBank/DDBJ databases">
        <authorList>
            <person name="Eriksson T."/>
        </authorList>
    </citation>
    <scope>NUCLEOTIDE SEQUENCE</scope>
    <source>
        <strain evidence="29">Stoneville</strain>
        <tissue evidence="29">Whole head</tissue>
    </source>
</reference>
<dbReference type="SUPFAM" id="SSF56672">
    <property type="entry name" value="DNA/RNA polymerases"/>
    <property type="match status" value="1"/>
</dbReference>
<evidence type="ECO:0000313" key="29">
    <source>
        <dbReference type="EMBL" id="KAH0814710.1"/>
    </source>
</evidence>
<feature type="domain" description="PCI" evidence="26">
    <location>
        <begin position="193"/>
        <end position="390"/>
    </location>
</feature>
<evidence type="ECO:0000256" key="7">
    <source>
        <dbReference type="ARBA" id="ARBA00022722"/>
    </source>
</evidence>
<dbReference type="Gene3D" id="3.10.20.370">
    <property type="match status" value="1"/>
</dbReference>
<evidence type="ECO:0000256" key="14">
    <source>
        <dbReference type="ARBA" id="ARBA00022793"/>
    </source>
</evidence>
<dbReference type="SUPFAM" id="SSF57756">
    <property type="entry name" value="Retrovirus zinc finger-like domains"/>
    <property type="match status" value="1"/>
</dbReference>
<dbReference type="GO" id="GO:0004519">
    <property type="term" value="F:endonuclease activity"/>
    <property type="evidence" value="ECO:0007669"/>
    <property type="project" value="UniProtKB-KW"/>
</dbReference>
<dbReference type="Gene3D" id="3.30.420.10">
    <property type="entry name" value="Ribonuclease H-like superfamily/Ribonuclease H"/>
    <property type="match status" value="1"/>
</dbReference>
<dbReference type="GO" id="GO:0008270">
    <property type="term" value="F:zinc ion binding"/>
    <property type="evidence" value="ECO:0007669"/>
    <property type="project" value="UniProtKB-KW"/>
</dbReference>
<dbReference type="PROSITE" id="PS50994">
    <property type="entry name" value="INTEGRASE"/>
    <property type="match status" value="1"/>
</dbReference>
<dbReference type="InterPro" id="IPR044066">
    <property type="entry name" value="TRIAD_supradom"/>
</dbReference>
<dbReference type="FunFam" id="3.40.640.10:FF:000016">
    <property type="entry name" value="Glutamate decarboxylase like 1"/>
    <property type="match status" value="1"/>
</dbReference>
<evidence type="ECO:0000256" key="15">
    <source>
        <dbReference type="ARBA" id="ARBA00022833"/>
    </source>
</evidence>
<keyword evidence="5" id="KW-0808">Transferase</keyword>
<dbReference type="PANTHER" id="PTHR45677:SF12">
    <property type="entry name" value="BLACK, ISOFORM A"/>
    <property type="match status" value="1"/>
</dbReference>
<dbReference type="Pfam" id="PF17919">
    <property type="entry name" value="RT_RNaseH_2"/>
    <property type="match status" value="1"/>
</dbReference>
<keyword evidence="7" id="KW-0540">Nuclease</keyword>
<keyword evidence="19" id="KW-0238">DNA-binding</keyword>
<dbReference type="Proteomes" id="UP000719412">
    <property type="component" value="Unassembled WGS sequence"/>
</dbReference>
<dbReference type="Gene3D" id="3.40.640.10">
    <property type="entry name" value="Type I PLP-dependent aspartate aminotransferase-like (Major domain)"/>
    <property type="match status" value="1"/>
</dbReference>
<dbReference type="PROSITE" id="PS51873">
    <property type="entry name" value="TRIAD"/>
    <property type="match status" value="1"/>
</dbReference>
<feature type="domain" description="Integrase catalytic" evidence="27">
    <location>
        <begin position="2219"/>
        <end position="2331"/>
    </location>
</feature>
<feature type="region of interest" description="Disordered" evidence="24">
    <location>
        <begin position="742"/>
        <end position="770"/>
    </location>
</feature>
<keyword evidence="13" id="KW-0833">Ubl conjugation pathway</keyword>
<evidence type="ECO:0000256" key="13">
    <source>
        <dbReference type="ARBA" id="ARBA00022786"/>
    </source>
</evidence>
<dbReference type="PROSITE" id="PS50250">
    <property type="entry name" value="PCI"/>
    <property type="match status" value="1"/>
</dbReference>
<dbReference type="GO" id="GO:0003964">
    <property type="term" value="F:RNA-directed DNA polymerase activity"/>
    <property type="evidence" value="ECO:0007669"/>
    <property type="project" value="UniProtKB-KW"/>
</dbReference>
<dbReference type="GO" id="GO:0015074">
    <property type="term" value="P:DNA integration"/>
    <property type="evidence" value="ECO:0007669"/>
    <property type="project" value="InterPro"/>
</dbReference>
<dbReference type="CDD" id="cd20339">
    <property type="entry name" value="BRcat_RBR_RNF216"/>
    <property type="match status" value="1"/>
</dbReference>
<evidence type="ECO:0000256" key="17">
    <source>
        <dbReference type="ARBA" id="ARBA00022918"/>
    </source>
</evidence>
<evidence type="ECO:0000256" key="22">
    <source>
        <dbReference type="PROSITE-ProRule" id="PRU00047"/>
    </source>
</evidence>
<feature type="compositionally biased region" description="Polar residues" evidence="24">
    <location>
        <begin position="2530"/>
        <end position="2546"/>
    </location>
</feature>
<keyword evidence="14" id="KW-0210">Decarboxylase</keyword>
<evidence type="ECO:0000256" key="23">
    <source>
        <dbReference type="SAM" id="Coils"/>
    </source>
</evidence>
<feature type="region of interest" description="Disordered" evidence="24">
    <location>
        <begin position="2530"/>
        <end position="2567"/>
    </location>
</feature>
<dbReference type="InterPro" id="IPR002129">
    <property type="entry name" value="PyrdxlP-dep_de-COase"/>
</dbReference>
<feature type="compositionally biased region" description="Basic and acidic residues" evidence="24">
    <location>
        <begin position="836"/>
        <end position="855"/>
    </location>
</feature>
<evidence type="ECO:0000256" key="16">
    <source>
        <dbReference type="ARBA" id="ARBA00022898"/>
    </source>
</evidence>
<organism evidence="29 30">
    <name type="scientific">Tenebrio molitor</name>
    <name type="common">Yellow mealworm beetle</name>
    <dbReference type="NCBI Taxonomy" id="7067"/>
    <lineage>
        <taxon>Eukaryota</taxon>
        <taxon>Metazoa</taxon>
        <taxon>Ecdysozoa</taxon>
        <taxon>Arthropoda</taxon>
        <taxon>Hexapoda</taxon>
        <taxon>Insecta</taxon>
        <taxon>Pterygota</taxon>
        <taxon>Neoptera</taxon>
        <taxon>Endopterygota</taxon>
        <taxon>Coleoptera</taxon>
        <taxon>Polyphaga</taxon>
        <taxon>Cucujiformia</taxon>
        <taxon>Tenebrionidae</taxon>
        <taxon>Tenebrio</taxon>
    </lineage>
</organism>
<evidence type="ECO:0000259" key="27">
    <source>
        <dbReference type="PROSITE" id="PS50994"/>
    </source>
</evidence>
<accession>A0A8J6HHF6</accession>
<dbReference type="GO" id="GO:0004190">
    <property type="term" value="F:aspartic-type endopeptidase activity"/>
    <property type="evidence" value="ECO:0007669"/>
    <property type="project" value="UniProtKB-KW"/>
</dbReference>
<dbReference type="InterPro" id="IPR021109">
    <property type="entry name" value="Peptidase_aspartic_dom_sf"/>
</dbReference>
<dbReference type="Gene3D" id="3.90.1150.170">
    <property type="match status" value="1"/>
</dbReference>
<dbReference type="GO" id="GO:0005737">
    <property type="term" value="C:cytoplasm"/>
    <property type="evidence" value="ECO:0007669"/>
    <property type="project" value="TreeGrafter"/>
</dbReference>
<keyword evidence="12 22" id="KW-0863">Zinc-finger</keyword>
<dbReference type="Gene3D" id="1.20.120.1750">
    <property type="match status" value="1"/>
</dbReference>
<evidence type="ECO:0008006" key="31">
    <source>
        <dbReference type="Google" id="ProtNLM"/>
    </source>
</evidence>
<evidence type="ECO:0000256" key="4">
    <source>
        <dbReference type="ARBA" id="ARBA00022670"/>
    </source>
</evidence>
<reference evidence="29" key="1">
    <citation type="journal article" date="2020" name="J Insects Food Feed">
        <title>The yellow mealworm (Tenebrio molitor) genome: a resource for the emerging insects as food and feed industry.</title>
        <authorList>
            <person name="Eriksson T."/>
            <person name="Andere A."/>
            <person name="Kelstrup H."/>
            <person name="Emery V."/>
            <person name="Picard C."/>
        </authorList>
    </citation>
    <scope>NUCLEOTIDE SEQUENCE</scope>
    <source>
        <strain evidence="29">Stoneville</strain>
        <tissue evidence="29">Whole head</tissue>
    </source>
</reference>
<keyword evidence="30" id="KW-1185">Reference proteome</keyword>
<proteinExistence type="inferred from homology"/>
<dbReference type="InterPro" id="IPR012337">
    <property type="entry name" value="RNaseH-like_sf"/>
</dbReference>
<dbReference type="InterPro" id="IPR045135">
    <property type="entry name" value="Rpn7_N"/>
</dbReference>
<evidence type="ECO:0000259" key="28">
    <source>
        <dbReference type="PROSITE" id="PS51873"/>
    </source>
</evidence>
<comment type="similarity">
    <text evidence="2">Belongs to the group II decarboxylase family.</text>
</comment>
<evidence type="ECO:0000256" key="12">
    <source>
        <dbReference type="ARBA" id="ARBA00022771"/>
    </source>
</evidence>
<evidence type="ECO:0000256" key="11">
    <source>
        <dbReference type="ARBA" id="ARBA00022759"/>
    </source>
</evidence>
<dbReference type="InterPro" id="IPR036397">
    <property type="entry name" value="RNaseH_sf"/>
</dbReference>
<dbReference type="CDD" id="cd20353">
    <property type="entry name" value="Rcat_RBR_RNF216"/>
    <property type="match status" value="1"/>
</dbReference>
<dbReference type="FunFam" id="3.30.70.270:FF:000026">
    <property type="entry name" value="Transposon Ty3-G Gag-Pol polyprotein"/>
    <property type="match status" value="1"/>
</dbReference>
<evidence type="ECO:0000256" key="9">
    <source>
        <dbReference type="ARBA" id="ARBA00022737"/>
    </source>
</evidence>
<dbReference type="SUPFAM" id="SSF57850">
    <property type="entry name" value="RING/U-box"/>
    <property type="match status" value="2"/>
</dbReference>
<evidence type="ECO:0000256" key="20">
    <source>
        <dbReference type="ARBA" id="ARBA00023239"/>
    </source>
</evidence>
<dbReference type="SUPFAM" id="SSF53098">
    <property type="entry name" value="Ribonuclease H-like"/>
    <property type="match status" value="1"/>
</dbReference>
<dbReference type="EMBL" id="JABDTM020024002">
    <property type="protein sequence ID" value="KAH0814710.1"/>
    <property type="molecule type" value="Genomic_DNA"/>
</dbReference>
<dbReference type="InterPro" id="IPR001878">
    <property type="entry name" value="Znf_CCHC"/>
</dbReference>
<dbReference type="Pfam" id="PF13975">
    <property type="entry name" value="gag-asp_proteas"/>
    <property type="match status" value="1"/>
</dbReference>
<feature type="modified residue" description="N6-(pyridoxal phosphate)lysine" evidence="21">
    <location>
        <position position="3082"/>
    </location>
</feature>
<dbReference type="Pfam" id="PF00282">
    <property type="entry name" value="Pyridoxal_deC"/>
    <property type="match status" value="1"/>
</dbReference>
<feature type="compositionally biased region" description="Low complexity" evidence="24">
    <location>
        <begin position="632"/>
        <end position="647"/>
    </location>
</feature>
<feature type="region of interest" description="Disordered" evidence="24">
    <location>
        <begin position="1423"/>
        <end position="1456"/>
    </location>
</feature>
<keyword evidence="4" id="KW-0645">Protease</keyword>
<evidence type="ECO:0000256" key="24">
    <source>
        <dbReference type="SAM" id="MobiDB-lite"/>
    </source>
</evidence>
<feature type="compositionally biased region" description="Basic and acidic residues" evidence="24">
    <location>
        <begin position="2548"/>
        <end position="2563"/>
    </location>
</feature>
<dbReference type="SUPFAM" id="SSF53383">
    <property type="entry name" value="PLP-dependent transferases"/>
    <property type="match status" value="1"/>
</dbReference>
<dbReference type="SMART" id="SM00343">
    <property type="entry name" value="ZnF_C2HC"/>
    <property type="match status" value="3"/>
</dbReference>
<evidence type="ECO:0000259" key="25">
    <source>
        <dbReference type="PROSITE" id="PS50158"/>
    </source>
</evidence>
<dbReference type="InterPro" id="IPR043128">
    <property type="entry name" value="Rev_trsase/Diguanyl_cyclase"/>
</dbReference>
<dbReference type="InterPro" id="IPR047545">
    <property type="entry name" value="BRcat_RBR_RNF216"/>
</dbReference>
<feature type="domain" description="CCHC-type" evidence="25">
    <location>
        <begin position="1691"/>
        <end position="1707"/>
    </location>
</feature>
<evidence type="ECO:0000256" key="8">
    <source>
        <dbReference type="ARBA" id="ARBA00022723"/>
    </source>
</evidence>
<dbReference type="Gene3D" id="2.40.70.10">
    <property type="entry name" value="Acid Proteases"/>
    <property type="match status" value="1"/>
</dbReference>
<feature type="compositionally biased region" description="Polar residues" evidence="24">
    <location>
        <begin position="2486"/>
        <end position="2496"/>
    </location>
</feature>
<dbReference type="SUPFAM" id="SSF50630">
    <property type="entry name" value="Acid proteases"/>
    <property type="match status" value="1"/>
</dbReference>
<feature type="region of interest" description="Disordered" evidence="24">
    <location>
        <begin position="833"/>
        <end position="860"/>
    </location>
</feature>
<keyword evidence="7" id="KW-0378">Hydrolase</keyword>
<dbReference type="Gene3D" id="4.10.60.10">
    <property type="entry name" value="Zinc finger, CCHC-type"/>
    <property type="match status" value="1"/>
</dbReference>
<dbReference type="GO" id="GO:0016831">
    <property type="term" value="F:carboxy-lyase activity"/>
    <property type="evidence" value="ECO:0007669"/>
    <property type="project" value="UniProtKB-KW"/>
</dbReference>
<evidence type="ECO:0000256" key="21">
    <source>
        <dbReference type="PIRSR" id="PIRSR602129-50"/>
    </source>
</evidence>
<comment type="subunit">
    <text evidence="3">Homodimer.</text>
</comment>
<keyword evidence="15" id="KW-0862">Zinc</keyword>
<evidence type="ECO:0000256" key="18">
    <source>
        <dbReference type="ARBA" id="ARBA00022942"/>
    </source>
</evidence>